<dbReference type="Gene3D" id="3.40.50.300">
    <property type="entry name" value="P-loop containing nucleotide triphosphate hydrolases"/>
    <property type="match status" value="1"/>
</dbReference>
<name>A0A0F9MFW1_9ZZZZ</name>
<dbReference type="EMBL" id="LAZR01004711">
    <property type="protein sequence ID" value="KKN06250.1"/>
    <property type="molecule type" value="Genomic_DNA"/>
</dbReference>
<gene>
    <name evidence="1" type="ORF">LCGC14_1079110</name>
</gene>
<sequence length="419" mass="47534">MVTEIETVVNLIELLPGQSALLTDFDSSVLAAIAGTGGGKTMTGYWWLLSRMVTYPGNTWLIAEPTYNMLSKIILESSDPDRPSLFEFFKGIGHHPNYHAVDKILYTDYGKVYMGSADRPESMQGAAVKGVWLDEAGQMTLLAHETAAQRCSMMSGQVLLTTTPYNLGWLLTEVKRKDGQHGIHVETWRSIDRPGYPRDSYERAKQTLPWWRFAMLYDAQFEKPAGLIYSSFDESVCVIDRFPIPKEWLIYAGHDFGPDNPAALFYACDPSTGQFYLFDEYLPGSGVSVHERCEAFKEKTKDMNVVKRVGGSPQEEENRQAYNAHGWVISKPKIGHVEPQIEKVFALHKLNKVMVFSDMVHYLDEKRTFSRELDDMNQPTYKIADERRFHLMSCERYLLSDFTPETVVGGNPGKAVSYI</sequence>
<accession>A0A0F9MFW1</accession>
<comment type="caution">
    <text evidence="1">The sequence shown here is derived from an EMBL/GenBank/DDBJ whole genome shotgun (WGS) entry which is preliminary data.</text>
</comment>
<protein>
    <recommendedName>
        <fullName evidence="2">Phage terminase large subunit N-terminal domain-containing protein</fullName>
    </recommendedName>
</protein>
<dbReference type="Gene3D" id="3.30.420.280">
    <property type="match status" value="1"/>
</dbReference>
<dbReference type="AlphaFoldDB" id="A0A0F9MFW1"/>
<evidence type="ECO:0008006" key="2">
    <source>
        <dbReference type="Google" id="ProtNLM"/>
    </source>
</evidence>
<evidence type="ECO:0000313" key="1">
    <source>
        <dbReference type="EMBL" id="KKN06250.1"/>
    </source>
</evidence>
<dbReference type="Pfam" id="PF03237">
    <property type="entry name" value="Terminase_6N"/>
    <property type="match status" value="1"/>
</dbReference>
<reference evidence="1" key="1">
    <citation type="journal article" date="2015" name="Nature">
        <title>Complex archaea that bridge the gap between prokaryotes and eukaryotes.</title>
        <authorList>
            <person name="Spang A."/>
            <person name="Saw J.H."/>
            <person name="Jorgensen S.L."/>
            <person name="Zaremba-Niedzwiedzka K."/>
            <person name="Martijn J."/>
            <person name="Lind A.E."/>
            <person name="van Eijk R."/>
            <person name="Schleper C."/>
            <person name="Guy L."/>
            <person name="Ettema T.J."/>
        </authorList>
    </citation>
    <scope>NUCLEOTIDE SEQUENCE</scope>
</reference>
<organism evidence="1">
    <name type="scientific">marine sediment metagenome</name>
    <dbReference type="NCBI Taxonomy" id="412755"/>
    <lineage>
        <taxon>unclassified sequences</taxon>
        <taxon>metagenomes</taxon>
        <taxon>ecological metagenomes</taxon>
    </lineage>
</organism>
<dbReference type="InterPro" id="IPR027417">
    <property type="entry name" value="P-loop_NTPase"/>
</dbReference>
<proteinExistence type="predicted"/>